<feature type="transmembrane region" description="Helical" evidence="2">
    <location>
        <begin position="222"/>
        <end position="246"/>
    </location>
</feature>
<feature type="region of interest" description="Disordered" evidence="1">
    <location>
        <begin position="188"/>
        <end position="215"/>
    </location>
</feature>
<evidence type="ECO:0000256" key="3">
    <source>
        <dbReference type="SAM" id="SignalP"/>
    </source>
</evidence>
<name>A0A6G1JIT5_9PLEO</name>
<organism evidence="4 5">
    <name type="scientific">Lentithecium fluviatile CBS 122367</name>
    <dbReference type="NCBI Taxonomy" id="1168545"/>
    <lineage>
        <taxon>Eukaryota</taxon>
        <taxon>Fungi</taxon>
        <taxon>Dikarya</taxon>
        <taxon>Ascomycota</taxon>
        <taxon>Pezizomycotina</taxon>
        <taxon>Dothideomycetes</taxon>
        <taxon>Pleosporomycetidae</taxon>
        <taxon>Pleosporales</taxon>
        <taxon>Massarineae</taxon>
        <taxon>Lentitheciaceae</taxon>
        <taxon>Lentithecium</taxon>
    </lineage>
</organism>
<keyword evidence="3" id="KW-0732">Signal</keyword>
<evidence type="ECO:0000313" key="5">
    <source>
        <dbReference type="Proteomes" id="UP000799291"/>
    </source>
</evidence>
<evidence type="ECO:0000313" key="4">
    <source>
        <dbReference type="EMBL" id="KAF2690151.1"/>
    </source>
</evidence>
<keyword evidence="2" id="KW-1133">Transmembrane helix</keyword>
<evidence type="ECO:0000256" key="2">
    <source>
        <dbReference type="SAM" id="Phobius"/>
    </source>
</evidence>
<feature type="signal peptide" evidence="3">
    <location>
        <begin position="1"/>
        <end position="17"/>
    </location>
</feature>
<dbReference type="OrthoDB" id="5347452at2759"/>
<sequence>MWRFAFCALLVPSLVAAAAFPWAIPEPTFVTPAFDNWSPVPTQAPVVGSLELFGRAAANEICGYLSGISTSSLTCHNSNDACATNTYYGAHGCCPQGSLSSCTIPTTCIPSTLMSASCTDEACSSNGFTAKCTGSAAPECYEWYFVYSTDKVTTLTEFGCAAEATTATIERTYSGYVDPNASTSETLVSTKTTTETTTPTLSAGTTPLTATQNTSKSNNTPAIIGGAIGGLVVVGAIITLIVFLLLRDRRHKREQKRDAAAEAQHQSWISNPSGPAPGVTEYNPDGFSPTTSPWLDQGKPWHKGSPTDCGVNGGFVGPDGRRGRDDATLFGFVETAGTQVHEAPG</sequence>
<gene>
    <name evidence="4" type="ORF">K458DRAFT_399527</name>
</gene>
<dbReference type="CDD" id="cd12087">
    <property type="entry name" value="TM_EGFR-like"/>
    <property type="match status" value="1"/>
</dbReference>
<dbReference type="Proteomes" id="UP000799291">
    <property type="component" value="Unassembled WGS sequence"/>
</dbReference>
<feature type="region of interest" description="Disordered" evidence="1">
    <location>
        <begin position="256"/>
        <end position="320"/>
    </location>
</feature>
<feature type="chain" id="PRO_5026159187" description="Mid2 domain-containing protein" evidence="3">
    <location>
        <begin position="18"/>
        <end position="345"/>
    </location>
</feature>
<accession>A0A6G1JIT5</accession>
<dbReference type="AlphaFoldDB" id="A0A6G1JIT5"/>
<evidence type="ECO:0000256" key="1">
    <source>
        <dbReference type="SAM" id="MobiDB-lite"/>
    </source>
</evidence>
<proteinExistence type="predicted"/>
<reference evidence="4" key="1">
    <citation type="journal article" date="2020" name="Stud. Mycol.">
        <title>101 Dothideomycetes genomes: a test case for predicting lifestyles and emergence of pathogens.</title>
        <authorList>
            <person name="Haridas S."/>
            <person name="Albert R."/>
            <person name="Binder M."/>
            <person name="Bloem J."/>
            <person name="Labutti K."/>
            <person name="Salamov A."/>
            <person name="Andreopoulos B."/>
            <person name="Baker S."/>
            <person name="Barry K."/>
            <person name="Bills G."/>
            <person name="Bluhm B."/>
            <person name="Cannon C."/>
            <person name="Castanera R."/>
            <person name="Culley D."/>
            <person name="Daum C."/>
            <person name="Ezra D."/>
            <person name="Gonzalez J."/>
            <person name="Henrissat B."/>
            <person name="Kuo A."/>
            <person name="Liang C."/>
            <person name="Lipzen A."/>
            <person name="Lutzoni F."/>
            <person name="Magnuson J."/>
            <person name="Mondo S."/>
            <person name="Nolan M."/>
            <person name="Ohm R."/>
            <person name="Pangilinan J."/>
            <person name="Park H.-J."/>
            <person name="Ramirez L."/>
            <person name="Alfaro M."/>
            <person name="Sun H."/>
            <person name="Tritt A."/>
            <person name="Yoshinaga Y."/>
            <person name="Zwiers L.-H."/>
            <person name="Turgeon B."/>
            <person name="Goodwin S."/>
            <person name="Spatafora J."/>
            <person name="Crous P."/>
            <person name="Grigoriev I."/>
        </authorList>
    </citation>
    <scope>NUCLEOTIDE SEQUENCE</scope>
    <source>
        <strain evidence="4">CBS 122367</strain>
    </source>
</reference>
<feature type="compositionally biased region" description="Low complexity" evidence="1">
    <location>
        <begin position="188"/>
        <end position="211"/>
    </location>
</feature>
<keyword evidence="2" id="KW-0812">Transmembrane</keyword>
<keyword evidence="5" id="KW-1185">Reference proteome</keyword>
<dbReference type="EMBL" id="MU005571">
    <property type="protein sequence ID" value="KAF2690151.1"/>
    <property type="molecule type" value="Genomic_DNA"/>
</dbReference>
<feature type="compositionally biased region" description="Polar residues" evidence="1">
    <location>
        <begin position="264"/>
        <end position="273"/>
    </location>
</feature>
<protein>
    <recommendedName>
        <fullName evidence="6">Mid2 domain-containing protein</fullName>
    </recommendedName>
</protein>
<evidence type="ECO:0008006" key="6">
    <source>
        <dbReference type="Google" id="ProtNLM"/>
    </source>
</evidence>
<keyword evidence="2" id="KW-0472">Membrane</keyword>